<dbReference type="InterPro" id="IPR001451">
    <property type="entry name" value="Hexapep"/>
</dbReference>
<dbReference type="GO" id="GO:0016746">
    <property type="term" value="F:acyltransferase activity"/>
    <property type="evidence" value="ECO:0007669"/>
    <property type="project" value="UniProtKB-KW"/>
</dbReference>
<proteinExistence type="inferred from homology"/>
<evidence type="ECO:0000313" key="4">
    <source>
        <dbReference type="Proteomes" id="UP001595797"/>
    </source>
</evidence>
<dbReference type="PANTHER" id="PTHR23416">
    <property type="entry name" value="SIALIC ACID SYNTHASE-RELATED"/>
    <property type="match status" value="1"/>
</dbReference>
<keyword evidence="3" id="KW-0012">Acyltransferase</keyword>
<evidence type="ECO:0000256" key="1">
    <source>
        <dbReference type="ARBA" id="ARBA00007274"/>
    </source>
</evidence>
<dbReference type="RefSeq" id="WP_277552184.1">
    <property type="nucleotide sequence ID" value="NZ_JARAMH010000023.1"/>
</dbReference>
<dbReference type="EMBL" id="JBHSIW010000002">
    <property type="protein sequence ID" value="MFC4902283.1"/>
    <property type="molecule type" value="Genomic_DNA"/>
</dbReference>
<organism evidence="3 4">
    <name type="scientific">Kocuria oceani</name>
    <dbReference type="NCBI Taxonomy" id="988827"/>
    <lineage>
        <taxon>Bacteria</taxon>
        <taxon>Bacillati</taxon>
        <taxon>Actinomycetota</taxon>
        <taxon>Actinomycetes</taxon>
        <taxon>Micrococcales</taxon>
        <taxon>Micrococcaceae</taxon>
        <taxon>Kocuria</taxon>
    </lineage>
</organism>
<gene>
    <name evidence="3" type="ORF">ACFPCS_01730</name>
</gene>
<dbReference type="InterPro" id="IPR011004">
    <property type="entry name" value="Trimer_LpxA-like_sf"/>
</dbReference>
<comment type="similarity">
    <text evidence="1">Belongs to the transferase hexapeptide repeat family.</text>
</comment>
<dbReference type="PANTHER" id="PTHR23416:SF23">
    <property type="entry name" value="ACETYLTRANSFERASE C18B11.09C-RELATED"/>
    <property type="match status" value="1"/>
</dbReference>
<evidence type="ECO:0000256" key="2">
    <source>
        <dbReference type="ARBA" id="ARBA00022679"/>
    </source>
</evidence>
<dbReference type="Proteomes" id="UP001595797">
    <property type="component" value="Unassembled WGS sequence"/>
</dbReference>
<reference evidence="4" key="1">
    <citation type="journal article" date="2019" name="Int. J. Syst. Evol. Microbiol.">
        <title>The Global Catalogue of Microorganisms (GCM) 10K type strain sequencing project: providing services to taxonomists for standard genome sequencing and annotation.</title>
        <authorList>
            <consortium name="The Broad Institute Genomics Platform"/>
            <consortium name="The Broad Institute Genome Sequencing Center for Infectious Disease"/>
            <person name="Wu L."/>
            <person name="Ma J."/>
        </authorList>
    </citation>
    <scope>NUCLEOTIDE SEQUENCE [LARGE SCALE GENOMIC DNA]</scope>
    <source>
        <strain evidence="4">CGMCC 4.6946</strain>
    </source>
</reference>
<dbReference type="SUPFAM" id="SSF51161">
    <property type="entry name" value="Trimeric LpxA-like enzymes"/>
    <property type="match status" value="1"/>
</dbReference>
<sequence>MQRRMFQDFLRAVFRWELIPHRLRPLILRKAGVTVGNQCLFMSGIRISRSAPIRIGSNVFVNYDSYFDAQAEINVGSDCRIADNVRIVTSTHNLGTEERRAADVKGLPITIGSGTWIGSGATILPGVTIGRGCVVAAGSVVTKECKPNNLYAGVPAKWIKSLP</sequence>
<protein>
    <submittedName>
        <fullName evidence="3">Acyltransferase</fullName>
    </submittedName>
</protein>
<dbReference type="CDD" id="cd04647">
    <property type="entry name" value="LbH_MAT_like"/>
    <property type="match status" value="1"/>
</dbReference>
<keyword evidence="4" id="KW-1185">Reference proteome</keyword>
<dbReference type="Pfam" id="PF00132">
    <property type="entry name" value="Hexapep"/>
    <property type="match status" value="1"/>
</dbReference>
<comment type="caution">
    <text evidence="3">The sequence shown here is derived from an EMBL/GenBank/DDBJ whole genome shotgun (WGS) entry which is preliminary data.</text>
</comment>
<name>A0ABV9TE71_9MICC</name>
<dbReference type="InterPro" id="IPR051159">
    <property type="entry name" value="Hexapeptide_acetyltransf"/>
</dbReference>
<evidence type="ECO:0000313" key="3">
    <source>
        <dbReference type="EMBL" id="MFC4902283.1"/>
    </source>
</evidence>
<keyword evidence="2" id="KW-0808">Transferase</keyword>
<accession>A0ABV9TE71</accession>
<dbReference type="Gene3D" id="2.160.10.10">
    <property type="entry name" value="Hexapeptide repeat proteins"/>
    <property type="match status" value="1"/>
</dbReference>